<evidence type="ECO:0000256" key="1">
    <source>
        <dbReference type="SAM" id="MobiDB-lite"/>
    </source>
</evidence>
<comment type="caution">
    <text evidence="2">The sequence shown here is derived from an EMBL/GenBank/DDBJ whole genome shotgun (WGS) entry which is preliminary data.</text>
</comment>
<accession>A0A0N1HX45</accession>
<feature type="compositionally biased region" description="Low complexity" evidence="1">
    <location>
        <begin position="67"/>
        <end position="77"/>
    </location>
</feature>
<dbReference type="VEuPathDB" id="TriTrypDB:Lsey_0112_0090"/>
<sequence>MLDSVVLRAANSLAAFRTIEEEVEPAAAAAELFSFPDNWRGRVCLAAGPRGGAARGLGREHSPTAEAAAGARGGPLRPAGLLKERNDMPRVCPNLLSAHVFAAGRSCQVTREAPRACGESGRGHHGRWAAGSRKRDDVDAAHQRTCGVLALSGRGPRYRGGGDDYAYEAKVEERRGSAALQPSTFYLLKMAFFCELDPHAMSAGSGTGGTLLLLRLRWTFSGLAYSGAVILPVVVAEVCGVHGLVETCRFPTSQHSRLAQSWRYASEHQCCLHAVGFPLLVKHDGLAQHLQAASLPGPSGRGPAFFTTPCKRASTCVS</sequence>
<reference evidence="2 3" key="1">
    <citation type="journal article" date="2015" name="PLoS Pathog.">
        <title>Leptomonas seymouri: Adaptations to the Dixenous Life Cycle Analyzed by Genome Sequencing, Transcriptome Profiling and Co-infection with Leishmania donovani.</title>
        <authorList>
            <person name="Kraeva N."/>
            <person name="Butenko A."/>
            <person name="Hlavacova J."/>
            <person name="Kostygov A."/>
            <person name="Myskova J."/>
            <person name="Grybchuk D."/>
            <person name="Lestinova T."/>
            <person name="Votypka J."/>
            <person name="Volf P."/>
            <person name="Opperdoes F."/>
            <person name="Flegontov P."/>
            <person name="Lukes J."/>
            <person name="Yurchenko V."/>
        </authorList>
    </citation>
    <scope>NUCLEOTIDE SEQUENCE [LARGE SCALE GENOMIC DNA]</scope>
    <source>
        <strain evidence="2 3">ATCC 30220</strain>
    </source>
</reference>
<dbReference type="AlphaFoldDB" id="A0A0N1HX45"/>
<proteinExistence type="predicted"/>
<keyword evidence="3" id="KW-1185">Reference proteome</keyword>
<protein>
    <submittedName>
        <fullName evidence="2">Uncharacterized protein</fullName>
    </submittedName>
</protein>
<organism evidence="2 3">
    <name type="scientific">Leptomonas seymouri</name>
    <dbReference type="NCBI Taxonomy" id="5684"/>
    <lineage>
        <taxon>Eukaryota</taxon>
        <taxon>Discoba</taxon>
        <taxon>Euglenozoa</taxon>
        <taxon>Kinetoplastea</taxon>
        <taxon>Metakinetoplastina</taxon>
        <taxon>Trypanosomatida</taxon>
        <taxon>Trypanosomatidae</taxon>
        <taxon>Leishmaniinae</taxon>
        <taxon>Leptomonas</taxon>
    </lineage>
</organism>
<evidence type="ECO:0000313" key="3">
    <source>
        <dbReference type="Proteomes" id="UP000038009"/>
    </source>
</evidence>
<name>A0A0N1HX45_LEPSE</name>
<dbReference type="EMBL" id="LJSK01000112">
    <property type="protein sequence ID" value="KPI86865.1"/>
    <property type="molecule type" value="Genomic_DNA"/>
</dbReference>
<dbReference type="Proteomes" id="UP000038009">
    <property type="component" value="Unassembled WGS sequence"/>
</dbReference>
<feature type="region of interest" description="Disordered" evidence="1">
    <location>
        <begin position="52"/>
        <end position="77"/>
    </location>
</feature>
<evidence type="ECO:0000313" key="2">
    <source>
        <dbReference type="EMBL" id="KPI86865.1"/>
    </source>
</evidence>
<gene>
    <name evidence="2" type="ORF">ABL78_4055</name>
</gene>